<reference evidence="2" key="1">
    <citation type="submission" date="2021-02" db="EMBL/GenBank/DDBJ databases">
        <authorList>
            <person name="Nowell W R."/>
        </authorList>
    </citation>
    <scope>NUCLEOTIDE SEQUENCE</scope>
</reference>
<gene>
    <name evidence="2" type="ORF">BYL167_LOCUS48435</name>
    <name evidence="3" type="ORF">GIL414_LOCUS48401</name>
</gene>
<dbReference type="Proteomes" id="UP000681720">
    <property type="component" value="Unassembled WGS sequence"/>
</dbReference>
<protein>
    <submittedName>
        <fullName evidence="2">Uncharacterized protein</fullName>
    </submittedName>
</protein>
<evidence type="ECO:0000256" key="1">
    <source>
        <dbReference type="SAM" id="MobiDB-lite"/>
    </source>
</evidence>
<comment type="caution">
    <text evidence="2">The sequence shown here is derived from an EMBL/GenBank/DDBJ whole genome shotgun (WGS) entry which is preliminary data.</text>
</comment>
<dbReference type="EMBL" id="CAJOBJ010156698">
    <property type="protein sequence ID" value="CAF4829712.1"/>
    <property type="molecule type" value="Genomic_DNA"/>
</dbReference>
<proteinExistence type="predicted"/>
<dbReference type="EMBL" id="CAJOBH010141558">
    <property type="protein sequence ID" value="CAF4807885.1"/>
    <property type="molecule type" value="Genomic_DNA"/>
</dbReference>
<accession>A0A8S3BBH2</accession>
<feature type="non-terminal residue" evidence="2">
    <location>
        <position position="53"/>
    </location>
</feature>
<organism evidence="2 4">
    <name type="scientific">Rotaria magnacalcarata</name>
    <dbReference type="NCBI Taxonomy" id="392030"/>
    <lineage>
        <taxon>Eukaryota</taxon>
        <taxon>Metazoa</taxon>
        <taxon>Spiralia</taxon>
        <taxon>Gnathifera</taxon>
        <taxon>Rotifera</taxon>
        <taxon>Eurotatoria</taxon>
        <taxon>Bdelloidea</taxon>
        <taxon>Philodinida</taxon>
        <taxon>Philodinidae</taxon>
        <taxon>Rotaria</taxon>
    </lineage>
</organism>
<feature type="region of interest" description="Disordered" evidence="1">
    <location>
        <begin position="1"/>
        <end position="33"/>
    </location>
</feature>
<dbReference type="Proteomes" id="UP000681967">
    <property type="component" value="Unassembled WGS sequence"/>
</dbReference>
<feature type="compositionally biased region" description="Polar residues" evidence="1">
    <location>
        <begin position="23"/>
        <end position="32"/>
    </location>
</feature>
<name>A0A8S3BBH2_9BILA</name>
<sequence length="53" mass="6178">MVPAQPIKLTEEDDEDDEREATHTAQGVTETVLQLRMDNEDKQRQTIILQQRL</sequence>
<evidence type="ECO:0000313" key="2">
    <source>
        <dbReference type="EMBL" id="CAF4807885.1"/>
    </source>
</evidence>
<dbReference type="AlphaFoldDB" id="A0A8S3BBH2"/>
<evidence type="ECO:0000313" key="3">
    <source>
        <dbReference type="EMBL" id="CAF4829712.1"/>
    </source>
</evidence>
<evidence type="ECO:0000313" key="4">
    <source>
        <dbReference type="Proteomes" id="UP000681967"/>
    </source>
</evidence>